<organism evidence="1">
    <name type="scientific">Solanum chacoense</name>
    <name type="common">Chaco potato</name>
    <dbReference type="NCBI Taxonomy" id="4108"/>
    <lineage>
        <taxon>Eukaryota</taxon>
        <taxon>Viridiplantae</taxon>
        <taxon>Streptophyta</taxon>
        <taxon>Embryophyta</taxon>
        <taxon>Tracheophyta</taxon>
        <taxon>Spermatophyta</taxon>
        <taxon>Magnoliopsida</taxon>
        <taxon>eudicotyledons</taxon>
        <taxon>Gunneridae</taxon>
        <taxon>Pentapetalae</taxon>
        <taxon>asterids</taxon>
        <taxon>lamiids</taxon>
        <taxon>Solanales</taxon>
        <taxon>Solanaceae</taxon>
        <taxon>Solanoideae</taxon>
        <taxon>Solaneae</taxon>
        <taxon>Solanum</taxon>
    </lineage>
</organism>
<reference evidence="1" key="1">
    <citation type="submission" date="2015-12" db="EMBL/GenBank/DDBJ databases">
        <title>Gene expression during late stages of embryo sac development: a critical building block for successful pollen-pistil interactions.</title>
        <authorList>
            <person name="Liu Y."/>
            <person name="Joly V."/>
            <person name="Sabar M."/>
            <person name="Matton D.P."/>
        </authorList>
    </citation>
    <scope>NUCLEOTIDE SEQUENCE</scope>
</reference>
<proteinExistence type="predicted"/>
<evidence type="ECO:0000313" key="1">
    <source>
        <dbReference type="EMBL" id="JAP11965.1"/>
    </source>
</evidence>
<dbReference type="EMBL" id="GEDG01030378">
    <property type="protein sequence ID" value="JAP11965.1"/>
    <property type="molecule type" value="Transcribed_RNA"/>
</dbReference>
<dbReference type="AlphaFoldDB" id="A0A0V0GVR9"/>
<feature type="non-terminal residue" evidence="1">
    <location>
        <position position="1"/>
    </location>
</feature>
<accession>A0A0V0GVR9</accession>
<protein>
    <submittedName>
        <fullName evidence="1">Putative ovule protein</fullName>
    </submittedName>
</protein>
<sequence>DGKDPLWIVSTYKPRICNTNLRNKRIRRNIVSHTVTKKRLYILGSFFKQYSLTPSKILSC</sequence>
<name>A0A0V0GVR9_SOLCH</name>